<keyword evidence="3" id="KW-1185">Reference proteome</keyword>
<gene>
    <name evidence="2" type="ORF">KP509_26G062600</name>
</gene>
<dbReference type="Pfam" id="PF06985">
    <property type="entry name" value="HET"/>
    <property type="match status" value="1"/>
</dbReference>
<dbReference type="InterPro" id="IPR010730">
    <property type="entry name" value="HET"/>
</dbReference>
<dbReference type="PANTHER" id="PTHR24148:SF64">
    <property type="entry name" value="HETEROKARYON INCOMPATIBILITY DOMAIN-CONTAINING PROTEIN"/>
    <property type="match status" value="1"/>
</dbReference>
<dbReference type="Proteomes" id="UP000825935">
    <property type="component" value="Chromosome 26"/>
</dbReference>
<name>A0A8T2RNK9_CERRI</name>
<protein>
    <recommendedName>
        <fullName evidence="1">Heterokaryon incompatibility domain-containing protein</fullName>
    </recommendedName>
</protein>
<accession>A0A8T2RNK9</accession>
<sequence>MATTSQFPIRVIDVSETAKDDRRGVVFRKPIDWQFHVISHTWSKSVRDLSEEIANMIERETLKAEGLSRERDTLPSAEHLYGKFFEDADLSDRQSFQELKQLLCWLAGDGVKSVWMDALCINQTDDAEKEAEMANMGNYYRNSVACYVLPHGVRRYARAVDPSLDDHLFGERDLPRWFYRVWTLQEWLLPPKVVFLMGDMKVQEIRLINAFILLSKSKWDIDSPSSELTGFCNCCITSTDSITKKRRGMLHEYVVKQQRSHLLDSMKESDNPCSVCGSLPLITKAVSVYSAGKNRDVYFVAEEAYTEVLVILGMLGILSETLLMKFINLRKFTLSHGYKKDVCHVLDAWEVLYQTCGRDCSANNDEDRILGIKGLLGANSKTQVRTKLKLEQQVIVAARKHHGFARALCVLNKNIFMQEPGLSWAADLKRLSSPSVVSDLTRILFPHFPVSKYWPLMEIEKVSEAGLFLLARVGQARLCVSPKGSQKPCTSYMLSIPGGPAIPCQTRQTFNGTDDGDEDTIIFNSSRLPCKNAALVSSFDFDVWTIPLQTHSIIGKRSHAELLFMLCVGGDVTHLHNLAVLSSSTELLHKLCSWERQSCVISGYGLDVPEHCLRNAVVTYKPS</sequence>
<dbReference type="OrthoDB" id="674604at2759"/>
<dbReference type="PANTHER" id="PTHR24148">
    <property type="entry name" value="ANKYRIN REPEAT DOMAIN-CONTAINING PROTEIN 39 HOMOLOG-RELATED"/>
    <property type="match status" value="1"/>
</dbReference>
<reference evidence="2" key="1">
    <citation type="submission" date="2021-08" db="EMBL/GenBank/DDBJ databases">
        <title>WGS assembly of Ceratopteris richardii.</title>
        <authorList>
            <person name="Marchant D.B."/>
            <person name="Chen G."/>
            <person name="Jenkins J."/>
            <person name="Shu S."/>
            <person name="Leebens-Mack J."/>
            <person name="Grimwood J."/>
            <person name="Schmutz J."/>
            <person name="Soltis P."/>
            <person name="Soltis D."/>
            <person name="Chen Z.-H."/>
        </authorList>
    </citation>
    <scope>NUCLEOTIDE SEQUENCE</scope>
    <source>
        <strain evidence="2">Whitten #5841</strain>
        <tissue evidence="2">Leaf</tissue>
    </source>
</reference>
<proteinExistence type="predicted"/>
<dbReference type="EMBL" id="CM035431">
    <property type="protein sequence ID" value="KAH7297266.1"/>
    <property type="molecule type" value="Genomic_DNA"/>
</dbReference>
<dbReference type="EMBL" id="CM035431">
    <property type="protein sequence ID" value="KAH7297267.1"/>
    <property type="molecule type" value="Genomic_DNA"/>
</dbReference>
<organism evidence="2 3">
    <name type="scientific">Ceratopteris richardii</name>
    <name type="common">Triangle waterfern</name>
    <dbReference type="NCBI Taxonomy" id="49495"/>
    <lineage>
        <taxon>Eukaryota</taxon>
        <taxon>Viridiplantae</taxon>
        <taxon>Streptophyta</taxon>
        <taxon>Embryophyta</taxon>
        <taxon>Tracheophyta</taxon>
        <taxon>Polypodiopsida</taxon>
        <taxon>Polypodiidae</taxon>
        <taxon>Polypodiales</taxon>
        <taxon>Pteridineae</taxon>
        <taxon>Pteridaceae</taxon>
        <taxon>Parkerioideae</taxon>
        <taxon>Ceratopteris</taxon>
    </lineage>
</organism>
<evidence type="ECO:0000313" key="3">
    <source>
        <dbReference type="Proteomes" id="UP000825935"/>
    </source>
</evidence>
<evidence type="ECO:0000259" key="1">
    <source>
        <dbReference type="Pfam" id="PF06985"/>
    </source>
</evidence>
<comment type="caution">
    <text evidence="2">The sequence shown here is derived from an EMBL/GenBank/DDBJ whole genome shotgun (WGS) entry which is preliminary data.</text>
</comment>
<feature type="domain" description="Heterokaryon incompatibility" evidence="1">
    <location>
        <begin position="71"/>
        <end position="149"/>
    </location>
</feature>
<dbReference type="AlphaFoldDB" id="A0A8T2RNK9"/>
<evidence type="ECO:0000313" key="2">
    <source>
        <dbReference type="EMBL" id="KAH7297267.1"/>
    </source>
</evidence>
<dbReference type="InterPro" id="IPR052895">
    <property type="entry name" value="HetReg/Transcr_Mod"/>
</dbReference>